<sequence>MSSAEASGGPQDPAKDPAPEKRLGFVRRTWQFVLDLIDVLLKPSSVFGLGVLVLAGFVAGVIFWGGFNTALEITNTEKFCTGCHEMKDNVFAELKSTVHFSNRSGVRASCPDCHVPHNWTDKIARKMQASKEVWGHLFGSINTREKFTDRRLELALHEWARFKANDSLECRNCHSAQSMDITKQSPRAVEAHQRFLFTGEKTCIDCHKGIAHHLPDMRGVPGWQ</sequence>
<evidence type="ECO:0000256" key="12">
    <source>
        <dbReference type="ARBA" id="ARBA00055242"/>
    </source>
</evidence>
<evidence type="ECO:0000256" key="11">
    <source>
        <dbReference type="ARBA" id="ARBA00023136"/>
    </source>
</evidence>
<keyword evidence="7 13" id="KW-0479">Metal-binding</keyword>
<keyword evidence="3 13" id="KW-0813">Transport</keyword>
<keyword evidence="20" id="KW-1185">Reference proteome</keyword>
<evidence type="ECO:0000256" key="14">
    <source>
        <dbReference type="PIRSR" id="PIRSR000013-1"/>
    </source>
</evidence>
<evidence type="ECO:0000256" key="16">
    <source>
        <dbReference type="SAM" id="MobiDB-lite"/>
    </source>
</evidence>
<evidence type="ECO:0000256" key="3">
    <source>
        <dbReference type="ARBA" id="ARBA00022448"/>
    </source>
</evidence>
<feature type="binding site" description="axial binding residue" evidence="15">
    <location>
        <position position="212"/>
    </location>
    <ligand>
        <name>heme</name>
        <dbReference type="ChEBI" id="CHEBI:30413"/>
        <label>2</label>
    </ligand>
    <ligandPart>
        <name>Fe</name>
        <dbReference type="ChEBI" id="CHEBI:18248"/>
    </ligandPart>
</feature>
<feature type="binding site" description="covalent" evidence="14">
    <location>
        <position position="173"/>
    </location>
    <ligand>
        <name>heme</name>
        <dbReference type="ChEBI" id="CHEBI:30413"/>
        <label>3</label>
    </ligand>
</feature>
<gene>
    <name evidence="19" type="ORF">S58_60920</name>
</gene>
<feature type="binding site" description="axial binding residue" evidence="15">
    <location>
        <position position="207"/>
    </location>
    <ligand>
        <name>heme</name>
        <dbReference type="ChEBI" id="CHEBI:30413"/>
        <label>4</label>
    </ligand>
    <ligandPart>
        <name>Fe</name>
        <dbReference type="ChEBI" id="CHEBI:18248"/>
    </ligandPart>
</feature>
<dbReference type="PANTHER" id="PTHR30333:SF1">
    <property type="entry name" value="CYTOCHROME C-TYPE PROTEIN NAPC"/>
    <property type="match status" value="1"/>
</dbReference>
<dbReference type="STRING" id="1245469.S58_60920"/>
<feature type="binding site" description="covalent" evidence="14">
    <location>
        <position position="83"/>
    </location>
    <ligand>
        <name>heme</name>
        <dbReference type="ChEBI" id="CHEBI:30413"/>
        <label>1</label>
    </ligand>
</feature>
<keyword evidence="11 17" id="KW-0472">Membrane</keyword>
<dbReference type="GO" id="GO:0009055">
    <property type="term" value="F:electron transfer activity"/>
    <property type="evidence" value="ECO:0007669"/>
    <property type="project" value="TreeGrafter"/>
</dbReference>
<feature type="region of interest" description="Disordered" evidence="16">
    <location>
        <begin position="1"/>
        <end position="20"/>
    </location>
</feature>
<dbReference type="SUPFAM" id="SSF48695">
    <property type="entry name" value="Multiheme cytochromes"/>
    <property type="match status" value="1"/>
</dbReference>
<evidence type="ECO:0000256" key="7">
    <source>
        <dbReference type="ARBA" id="ARBA00022723"/>
    </source>
</evidence>
<dbReference type="EMBL" id="AP012603">
    <property type="protein sequence ID" value="BAM92067.1"/>
    <property type="molecule type" value="Genomic_DNA"/>
</dbReference>
<feature type="transmembrane region" description="Helical" evidence="17">
    <location>
        <begin position="46"/>
        <end position="67"/>
    </location>
</feature>
<dbReference type="Proteomes" id="UP000011841">
    <property type="component" value="Chromosome"/>
</dbReference>
<keyword evidence="6 17" id="KW-0812">Transmembrane</keyword>
<dbReference type="PIRSF" id="PIRSF000013">
    <property type="entry name" value="4_hem_cytochrm_NapC"/>
    <property type="match status" value="1"/>
</dbReference>
<dbReference type="InterPro" id="IPR036280">
    <property type="entry name" value="Multihaem_cyt_sf"/>
</dbReference>
<feature type="binding site" description="covalent" evidence="14">
    <location>
        <position position="110"/>
    </location>
    <ligand>
        <name>heme</name>
        <dbReference type="ChEBI" id="CHEBI:30413"/>
        <label>2</label>
    </ligand>
</feature>
<dbReference type="GO" id="GO:0020037">
    <property type="term" value="F:heme binding"/>
    <property type="evidence" value="ECO:0007669"/>
    <property type="project" value="InterPro"/>
</dbReference>
<comment type="cofactor">
    <cofactor evidence="14">
        <name>heme</name>
        <dbReference type="ChEBI" id="CHEBI:30413"/>
    </cofactor>
    <text evidence="14">Binds 4 heme groups per subunit.</text>
</comment>
<organism evidence="19 20">
    <name type="scientific">Bradyrhizobium oligotrophicum S58</name>
    <dbReference type="NCBI Taxonomy" id="1245469"/>
    <lineage>
        <taxon>Bacteria</taxon>
        <taxon>Pseudomonadati</taxon>
        <taxon>Pseudomonadota</taxon>
        <taxon>Alphaproteobacteria</taxon>
        <taxon>Hyphomicrobiales</taxon>
        <taxon>Nitrobacteraceae</taxon>
        <taxon>Bradyrhizobium</taxon>
    </lineage>
</organism>
<proteinExistence type="inferred from homology"/>
<evidence type="ECO:0000256" key="2">
    <source>
        <dbReference type="ARBA" id="ARBA00007395"/>
    </source>
</evidence>
<dbReference type="NCBIfam" id="TIGR02161">
    <property type="entry name" value="napC_nirT"/>
    <property type="match status" value="1"/>
</dbReference>
<comment type="similarity">
    <text evidence="2">Belongs to the NapC/NirT/NrfH family.</text>
</comment>
<reference evidence="19 20" key="1">
    <citation type="journal article" date="2013" name="Appl. Environ. Microbiol.">
        <title>Genome analysis suggests that the soil oligotrophic bacterium Agromonas oligotrophica (Bradyrhizobium oligotrophicum) is a nitrogen-fixing symbiont of Aeschynomene indica.</title>
        <authorList>
            <person name="Okubo T."/>
            <person name="Fukushima S."/>
            <person name="Itakura M."/>
            <person name="Oshima K."/>
            <person name="Longtonglang A."/>
            <person name="Teaumroong N."/>
            <person name="Mitsui H."/>
            <person name="Hattori M."/>
            <person name="Hattori R."/>
            <person name="Hattori T."/>
            <person name="Minamisawa K."/>
        </authorList>
    </citation>
    <scope>NUCLEOTIDE SEQUENCE [LARGE SCALE GENOMIC DNA]</scope>
    <source>
        <strain evidence="19 20">S58</strain>
    </source>
</reference>
<feature type="binding site" description="covalent" evidence="14">
    <location>
        <position position="203"/>
    </location>
    <ligand>
        <name>heme</name>
        <dbReference type="ChEBI" id="CHEBI:30413"/>
        <label>4</label>
    </ligand>
</feature>
<dbReference type="RefSeq" id="WP_015669151.1">
    <property type="nucleotide sequence ID" value="NC_020453.1"/>
</dbReference>
<dbReference type="eggNOG" id="COG3005">
    <property type="taxonomic scope" value="Bacteria"/>
</dbReference>
<evidence type="ECO:0000256" key="4">
    <source>
        <dbReference type="ARBA" id="ARBA00022475"/>
    </source>
</evidence>
<keyword evidence="5 13" id="KW-0349">Heme</keyword>
<feature type="binding site" description="axial binding residue" evidence="15">
    <location>
        <position position="174"/>
    </location>
    <ligand>
        <name>heme</name>
        <dbReference type="ChEBI" id="CHEBI:30413"/>
        <label>3</label>
    </ligand>
    <ligandPart>
        <name>Fe</name>
        <dbReference type="ChEBI" id="CHEBI:18248"/>
    </ligandPart>
</feature>
<evidence type="ECO:0000313" key="20">
    <source>
        <dbReference type="Proteomes" id="UP000011841"/>
    </source>
</evidence>
<evidence type="ECO:0000313" key="19">
    <source>
        <dbReference type="EMBL" id="BAM92067.1"/>
    </source>
</evidence>
<dbReference type="InterPro" id="IPR005126">
    <property type="entry name" value="NapC/NirT_cyt_c_N"/>
</dbReference>
<comment type="subcellular location">
    <subcellularLocation>
        <location evidence="1">Cell membrane</location>
        <topology evidence="1">Single-pass membrane protein</topology>
    </subcellularLocation>
</comment>
<dbReference type="GO" id="GO:0046872">
    <property type="term" value="F:metal ion binding"/>
    <property type="evidence" value="ECO:0007669"/>
    <property type="project" value="UniProtKB-KW"/>
</dbReference>
<dbReference type="PATRIC" id="fig|1245469.3.peg.6225"/>
<evidence type="ECO:0000256" key="9">
    <source>
        <dbReference type="ARBA" id="ARBA00022989"/>
    </source>
</evidence>
<keyword evidence="4" id="KW-1003">Cell membrane</keyword>
<protein>
    <recommendedName>
        <fullName evidence="13">Cytochrome c-type protein</fullName>
    </recommendedName>
</protein>
<evidence type="ECO:0000256" key="17">
    <source>
        <dbReference type="SAM" id="Phobius"/>
    </source>
</evidence>
<dbReference type="PANTHER" id="PTHR30333">
    <property type="entry name" value="CYTOCHROME C-TYPE PROTEIN"/>
    <property type="match status" value="1"/>
</dbReference>
<dbReference type="InterPro" id="IPR051174">
    <property type="entry name" value="Cytochrome_c-type_ET"/>
</dbReference>
<dbReference type="InterPro" id="IPR011885">
    <property type="entry name" value="NO3Rdtase_cyt_c_NapC/NirT"/>
</dbReference>
<dbReference type="GeneID" id="301819798"/>
<evidence type="ECO:0000259" key="18">
    <source>
        <dbReference type="Pfam" id="PF03264"/>
    </source>
</evidence>
<dbReference type="InterPro" id="IPR038266">
    <property type="entry name" value="NapC/NirT_cytc_sf"/>
</dbReference>
<feature type="binding site" description="covalent" evidence="14">
    <location>
        <position position="206"/>
    </location>
    <ligand>
        <name>heme</name>
        <dbReference type="ChEBI" id="CHEBI:30413"/>
        <label>4</label>
    </ligand>
</feature>
<feature type="binding site" description="axial binding residue" evidence="15">
    <location>
        <position position="132"/>
    </location>
    <ligand>
        <name>heme</name>
        <dbReference type="ChEBI" id="CHEBI:30413"/>
        <label>1</label>
    </ligand>
    <ligandPart>
        <name>Fe</name>
        <dbReference type="ChEBI" id="CHEBI:18248"/>
    </ligandPart>
</feature>
<dbReference type="InterPro" id="IPR024717">
    <property type="entry name" value="NapC/NirT/NrfH"/>
</dbReference>
<dbReference type="Pfam" id="PF03264">
    <property type="entry name" value="Cytochrom_NNT"/>
    <property type="match status" value="1"/>
</dbReference>
<evidence type="ECO:0000256" key="5">
    <source>
        <dbReference type="ARBA" id="ARBA00022617"/>
    </source>
</evidence>
<dbReference type="FunFam" id="1.10.3820.10:FF:000001">
    <property type="entry name" value="Cytochrome c-type protein"/>
    <property type="match status" value="1"/>
</dbReference>
<keyword evidence="9 17" id="KW-1133">Transmembrane helix</keyword>
<comment type="PTM">
    <text evidence="13">Binds 4 heme groups per subunit.</text>
</comment>
<feature type="binding site" description="axial binding residue" evidence="15">
    <location>
        <position position="114"/>
    </location>
    <ligand>
        <name>heme</name>
        <dbReference type="ChEBI" id="CHEBI:30413"/>
        <label>2</label>
    </ligand>
    <ligandPart>
        <name>Fe</name>
        <dbReference type="ChEBI" id="CHEBI:18248"/>
    </ligandPart>
</feature>
<comment type="function">
    <text evidence="12">Mediates electron flow from quinones to the NapAB complex.</text>
</comment>
<evidence type="ECO:0000256" key="8">
    <source>
        <dbReference type="ARBA" id="ARBA00022982"/>
    </source>
</evidence>
<evidence type="ECO:0000256" key="1">
    <source>
        <dbReference type="ARBA" id="ARBA00004162"/>
    </source>
</evidence>
<keyword evidence="8 13" id="KW-0249">Electron transport</keyword>
<dbReference type="HOGENOM" id="CLU_096753_2_0_5"/>
<dbReference type="GO" id="GO:0019333">
    <property type="term" value="P:denitrification pathway"/>
    <property type="evidence" value="ECO:0007669"/>
    <property type="project" value="InterPro"/>
</dbReference>
<dbReference type="GO" id="GO:0005886">
    <property type="term" value="C:plasma membrane"/>
    <property type="evidence" value="ECO:0007669"/>
    <property type="project" value="UniProtKB-SubCell"/>
</dbReference>
<dbReference type="OrthoDB" id="7360653at2"/>
<evidence type="ECO:0000256" key="6">
    <source>
        <dbReference type="ARBA" id="ARBA00022692"/>
    </source>
</evidence>
<feature type="binding site" description="covalent" evidence="14">
    <location>
        <position position="170"/>
    </location>
    <ligand>
        <name>heme</name>
        <dbReference type="ChEBI" id="CHEBI:30413"/>
        <label>3</label>
    </ligand>
</feature>
<feature type="domain" description="NapC/NirT cytochrome c N-terminal" evidence="18">
    <location>
        <begin position="43"/>
        <end position="217"/>
    </location>
</feature>
<feature type="binding site" description="covalent" evidence="14">
    <location>
        <position position="80"/>
    </location>
    <ligand>
        <name>heme</name>
        <dbReference type="ChEBI" id="CHEBI:30413"/>
        <label>1</label>
    </ligand>
</feature>
<feature type="binding site" description="covalent" evidence="14">
    <location>
        <position position="113"/>
    </location>
    <ligand>
        <name>heme</name>
        <dbReference type="ChEBI" id="CHEBI:30413"/>
        <label>2</label>
    </ligand>
</feature>
<keyword evidence="10 13" id="KW-0408">Iron</keyword>
<evidence type="ECO:0000256" key="15">
    <source>
        <dbReference type="PIRSR" id="PIRSR000013-2"/>
    </source>
</evidence>
<name>M4ZE11_9BRAD</name>
<dbReference type="AlphaFoldDB" id="M4ZE11"/>
<accession>M4ZE11</accession>
<evidence type="ECO:0000256" key="13">
    <source>
        <dbReference type="PIRNR" id="PIRNR000013"/>
    </source>
</evidence>
<evidence type="ECO:0000256" key="10">
    <source>
        <dbReference type="ARBA" id="ARBA00023004"/>
    </source>
</evidence>
<dbReference type="GO" id="GO:0009061">
    <property type="term" value="P:anaerobic respiration"/>
    <property type="evidence" value="ECO:0007669"/>
    <property type="project" value="TreeGrafter"/>
</dbReference>
<dbReference type="KEGG" id="aol:S58_60920"/>
<feature type="binding site" description="axial binding residue" evidence="15">
    <location>
        <position position="86"/>
    </location>
    <ligand>
        <name>heme</name>
        <dbReference type="ChEBI" id="CHEBI:30413"/>
        <label>1</label>
    </ligand>
    <ligandPart>
        <name>Fe</name>
        <dbReference type="ChEBI" id="CHEBI:18248"/>
    </ligandPart>
</feature>
<dbReference type="Gene3D" id="1.10.3820.10">
    <property type="entry name" value="Di-heme elbow motif domain"/>
    <property type="match status" value="1"/>
</dbReference>